<protein>
    <submittedName>
        <fullName evidence="1">Uncharacterized protein</fullName>
    </submittedName>
</protein>
<evidence type="ECO:0000313" key="2">
    <source>
        <dbReference type="Proteomes" id="UP000824782"/>
    </source>
</evidence>
<dbReference type="Proteomes" id="UP000824782">
    <property type="component" value="Unassembled WGS sequence"/>
</dbReference>
<dbReference type="EMBL" id="WNYA01000004">
    <property type="protein sequence ID" value="KAG8574727.1"/>
    <property type="molecule type" value="Genomic_DNA"/>
</dbReference>
<accession>A0AAV7BQT3</accession>
<reference evidence="1" key="1">
    <citation type="thesis" date="2020" institute="ProQuest LLC" country="789 East Eisenhower Parkway, Ann Arbor, MI, USA">
        <title>Comparative Genomics and Chromosome Evolution.</title>
        <authorList>
            <person name="Mudd A.B."/>
        </authorList>
    </citation>
    <scope>NUCLEOTIDE SEQUENCE</scope>
    <source>
        <strain evidence="1">237g6f4</strain>
        <tissue evidence="1">Blood</tissue>
    </source>
</reference>
<dbReference type="AlphaFoldDB" id="A0AAV7BQT3"/>
<keyword evidence="2" id="KW-1185">Reference proteome</keyword>
<evidence type="ECO:0000313" key="1">
    <source>
        <dbReference type="EMBL" id="KAG8574727.1"/>
    </source>
</evidence>
<proteinExistence type="predicted"/>
<gene>
    <name evidence="1" type="ORF">GDO81_009299</name>
</gene>
<sequence>MYSYPVFPEEIIKEQHMVVRNYSPSLLFYRDFGVSLNCVPVYTGEVKVITLVYGGTEEHWTICITLWECLILNCKIFTVADVGRYFPVLLLLYLSMAEL</sequence>
<name>A0AAV7BQT3_ENGPU</name>
<organism evidence="1 2">
    <name type="scientific">Engystomops pustulosus</name>
    <name type="common">Tungara frog</name>
    <name type="synonym">Physalaemus pustulosus</name>
    <dbReference type="NCBI Taxonomy" id="76066"/>
    <lineage>
        <taxon>Eukaryota</taxon>
        <taxon>Metazoa</taxon>
        <taxon>Chordata</taxon>
        <taxon>Craniata</taxon>
        <taxon>Vertebrata</taxon>
        <taxon>Euteleostomi</taxon>
        <taxon>Amphibia</taxon>
        <taxon>Batrachia</taxon>
        <taxon>Anura</taxon>
        <taxon>Neobatrachia</taxon>
        <taxon>Hyloidea</taxon>
        <taxon>Leptodactylidae</taxon>
        <taxon>Leiuperinae</taxon>
        <taxon>Engystomops</taxon>
    </lineage>
</organism>
<comment type="caution">
    <text evidence="1">The sequence shown here is derived from an EMBL/GenBank/DDBJ whole genome shotgun (WGS) entry which is preliminary data.</text>
</comment>